<keyword evidence="1" id="KW-0812">Transmembrane</keyword>
<name>A0ABU1QEC9_9BACL</name>
<sequence length="31" mass="3499">MMGDITLSDGVISQAFLFFYAIGRTGYFTYL</sequence>
<dbReference type="EMBL" id="JAVDUG010000001">
    <property type="protein sequence ID" value="MDR6777215.1"/>
    <property type="molecule type" value="Genomic_DNA"/>
</dbReference>
<keyword evidence="3" id="KW-1185">Reference proteome</keyword>
<keyword evidence="1" id="KW-1133">Transmembrane helix</keyword>
<keyword evidence="1" id="KW-0472">Membrane</keyword>
<reference evidence="2 3" key="1">
    <citation type="submission" date="2023-07" db="EMBL/GenBank/DDBJ databases">
        <title>Sorghum-associated microbial communities from plants grown in Nebraska, USA.</title>
        <authorList>
            <person name="Schachtman D."/>
        </authorList>
    </citation>
    <scope>NUCLEOTIDE SEQUENCE [LARGE SCALE GENOMIC DNA]</scope>
    <source>
        <strain evidence="2 3">BE143</strain>
    </source>
</reference>
<proteinExistence type="predicted"/>
<evidence type="ECO:0000256" key="1">
    <source>
        <dbReference type="SAM" id="Phobius"/>
    </source>
</evidence>
<organism evidence="2 3">
    <name type="scientific">Paenibacillus peoriae</name>
    <dbReference type="NCBI Taxonomy" id="59893"/>
    <lineage>
        <taxon>Bacteria</taxon>
        <taxon>Bacillati</taxon>
        <taxon>Bacillota</taxon>
        <taxon>Bacilli</taxon>
        <taxon>Bacillales</taxon>
        <taxon>Paenibacillaceae</taxon>
        <taxon>Paenibacillus</taxon>
    </lineage>
</organism>
<evidence type="ECO:0000313" key="2">
    <source>
        <dbReference type="EMBL" id="MDR6777215.1"/>
    </source>
</evidence>
<comment type="caution">
    <text evidence="2">The sequence shown here is derived from an EMBL/GenBank/DDBJ whole genome shotgun (WGS) entry which is preliminary data.</text>
</comment>
<dbReference type="Proteomes" id="UP001266807">
    <property type="component" value="Unassembled WGS sequence"/>
</dbReference>
<accession>A0ABU1QEC9</accession>
<evidence type="ECO:0000313" key="3">
    <source>
        <dbReference type="Proteomes" id="UP001266807"/>
    </source>
</evidence>
<gene>
    <name evidence="2" type="ORF">J2W98_001462</name>
</gene>
<protein>
    <submittedName>
        <fullName evidence="2">Uncharacterized protein</fullName>
    </submittedName>
</protein>
<feature type="transmembrane region" description="Helical" evidence="1">
    <location>
        <begin position="12"/>
        <end position="30"/>
    </location>
</feature>